<evidence type="ECO:0000313" key="6">
    <source>
        <dbReference type="EMBL" id="KAF4446194.1"/>
    </source>
</evidence>
<dbReference type="InterPro" id="IPR054471">
    <property type="entry name" value="GPIID_WHD"/>
</dbReference>
<name>A0A8H4KAA7_9HYPO</name>
<dbReference type="Pfam" id="PF13857">
    <property type="entry name" value="Ank_5"/>
    <property type="match status" value="1"/>
</dbReference>
<dbReference type="OrthoDB" id="5233699at2759"/>
<feature type="repeat" description="ANK" evidence="2">
    <location>
        <begin position="1160"/>
        <end position="1184"/>
    </location>
</feature>
<dbReference type="PANTHER" id="PTHR46082:SF11">
    <property type="entry name" value="AAA+ ATPASE DOMAIN-CONTAINING PROTEIN-RELATED"/>
    <property type="match status" value="1"/>
</dbReference>
<dbReference type="InterPro" id="IPR056884">
    <property type="entry name" value="NPHP3-like_N"/>
</dbReference>
<protein>
    <submittedName>
        <fullName evidence="6">Ankyrin repeat protein</fullName>
    </submittedName>
</protein>
<dbReference type="GO" id="GO:0009116">
    <property type="term" value="P:nucleoside metabolic process"/>
    <property type="evidence" value="ECO:0007669"/>
    <property type="project" value="InterPro"/>
</dbReference>
<evidence type="ECO:0000259" key="4">
    <source>
        <dbReference type="Pfam" id="PF22939"/>
    </source>
</evidence>
<dbReference type="InterPro" id="IPR053137">
    <property type="entry name" value="NLR-like"/>
</dbReference>
<dbReference type="InterPro" id="IPR000845">
    <property type="entry name" value="Nucleoside_phosphorylase_d"/>
</dbReference>
<feature type="domain" description="GPI inositol-deacylase winged helix" evidence="4">
    <location>
        <begin position="631"/>
        <end position="712"/>
    </location>
</feature>
<dbReference type="SUPFAM" id="SSF53167">
    <property type="entry name" value="Purine and uridine phosphorylases"/>
    <property type="match status" value="1"/>
</dbReference>
<reference evidence="6" key="1">
    <citation type="submission" date="2020-01" db="EMBL/GenBank/DDBJ databases">
        <title>Identification and distribution of gene clusters putatively required for synthesis of sphingolipid metabolism inhibitors in phylogenetically diverse species of the filamentous fungus Fusarium.</title>
        <authorList>
            <person name="Kim H.-S."/>
            <person name="Busman M."/>
            <person name="Brown D.W."/>
            <person name="Divon H."/>
            <person name="Uhlig S."/>
            <person name="Proctor R.H."/>
        </authorList>
    </citation>
    <scope>NUCLEOTIDE SEQUENCE</scope>
    <source>
        <strain evidence="6">NRRL 53441</strain>
    </source>
</reference>
<dbReference type="Proteomes" id="UP000605986">
    <property type="component" value="Unassembled WGS sequence"/>
</dbReference>
<dbReference type="SUPFAM" id="SSF52540">
    <property type="entry name" value="P-loop containing nucleoside triphosphate hydrolases"/>
    <property type="match status" value="1"/>
</dbReference>
<organism evidence="6 7">
    <name type="scientific">Fusarium austroafricanum</name>
    <dbReference type="NCBI Taxonomy" id="2364996"/>
    <lineage>
        <taxon>Eukaryota</taxon>
        <taxon>Fungi</taxon>
        <taxon>Dikarya</taxon>
        <taxon>Ascomycota</taxon>
        <taxon>Pezizomycotina</taxon>
        <taxon>Sordariomycetes</taxon>
        <taxon>Hypocreomycetidae</taxon>
        <taxon>Hypocreales</taxon>
        <taxon>Nectriaceae</taxon>
        <taxon>Fusarium</taxon>
        <taxon>Fusarium concolor species complex</taxon>
    </lineage>
</organism>
<evidence type="ECO:0000259" key="5">
    <source>
        <dbReference type="Pfam" id="PF24883"/>
    </source>
</evidence>
<dbReference type="Gene3D" id="3.40.50.300">
    <property type="entry name" value="P-loop containing nucleotide triphosphate hydrolases"/>
    <property type="match status" value="1"/>
</dbReference>
<feature type="domain" description="Nephrocystin 3-like N-terminal" evidence="5">
    <location>
        <begin position="355"/>
        <end position="522"/>
    </location>
</feature>
<dbReference type="PANTHER" id="PTHR46082">
    <property type="entry name" value="ATP/GTP-BINDING PROTEIN-RELATED"/>
    <property type="match status" value="1"/>
</dbReference>
<keyword evidence="2" id="KW-0040">ANK repeat</keyword>
<dbReference type="SMART" id="SM00248">
    <property type="entry name" value="ANK"/>
    <property type="match status" value="7"/>
</dbReference>
<feature type="domain" description="Nucleoside phosphorylase" evidence="3">
    <location>
        <begin position="17"/>
        <end position="281"/>
    </location>
</feature>
<dbReference type="Gene3D" id="1.25.40.20">
    <property type="entry name" value="Ankyrin repeat-containing domain"/>
    <property type="match status" value="4"/>
</dbReference>
<gene>
    <name evidence="6" type="ORF">F53441_10170</name>
</gene>
<accession>A0A8H4KAA7</accession>
<dbReference type="Pfam" id="PF01048">
    <property type="entry name" value="PNP_UDP_1"/>
    <property type="match status" value="1"/>
</dbReference>
<dbReference type="Pfam" id="PF12796">
    <property type="entry name" value="Ank_2"/>
    <property type="match status" value="2"/>
</dbReference>
<evidence type="ECO:0000256" key="1">
    <source>
        <dbReference type="ARBA" id="ARBA00022737"/>
    </source>
</evidence>
<dbReference type="InterPro" id="IPR036770">
    <property type="entry name" value="Ankyrin_rpt-contain_sf"/>
</dbReference>
<proteinExistence type="predicted"/>
<dbReference type="SUPFAM" id="SSF48403">
    <property type="entry name" value="Ankyrin repeat"/>
    <property type="match status" value="1"/>
</dbReference>
<evidence type="ECO:0000313" key="7">
    <source>
        <dbReference type="Proteomes" id="UP000605986"/>
    </source>
</evidence>
<dbReference type="InterPro" id="IPR035994">
    <property type="entry name" value="Nucleoside_phosphorylase_sf"/>
</dbReference>
<dbReference type="GO" id="GO:0003824">
    <property type="term" value="F:catalytic activity"/>
    <property type="evidence" value="ECO:0007669"/>
    <property type="project" value="InterPro"/>
</dbReference>
<dbReference type="InterPro" id="IPR027417">
    <property type="entry name" value="P-loop_NTPase"/>
</dbReference>
<dbReference type="Pfam" id="PF22939">
    <property type="entry name" value="WHD_GPIID"/>
    <property type="match status" value="1"/>
</dbReference>
<comment type="caution">
    <text evidence="6">The sequence shown here is derived from an EMBL/GenBank/DDBJ whole genome shotgun (WGS) entry which is preliminary data.</text>
</comment>
<dbReference type="PROSITE" id="PS50297">
    <property type="entry name" value="ANK_REP_REGION"/>
    <property type="match status" value="3"/>
</dbReference>
<dbReference type="EMBL" id="JAADJG010000472">
    <property type="protein sequence ID" value="KAF4446194.1"/>
    <property type="molecule type" value="Genomic_DNA"/>
</dbReference>
<dbReference type="InterPro" id="IPR002110">
    <property type="entry name" value="Ankyrin_rpt"/>
</dbReference>
<dbReference type="PROSITE" id="PS50088">
    <property type="entry name" value="ANK_REPEAT"/>
    <property type="match status" value="3"/>
</dbReference>
<sequence>MVNQDTKVLISRDDYTIGWVCALSIERTAAMAMLDDTHSDLPKTENDPNTYTLGSIGPHNIVIACLPIGRYGNNSAATVAAWMVASFPKVRAGLLVGIGGGIPPTVQLGDIVVSTPGNSYPGVVQWDMGKTESGGLLKHTGSLNNPPMELSTAVSKLESLHQMKGSRIREFLDHVELKYPRLKPFCTRPSSFPSAPSDCSFADIPIHYGLIASDNNVIKDAGLRDRINEHFGGHVLCVEMEAAGLKDNFPCLVIRGICDLADSNKADEWKKYAATAAAAHGKEIILALQVQDVERMNSVKHILRGLQRKIETIEETTQNVFSRQLDEQDQKILDWLSPLEPGMTQSDYLSKVIPGTGQWLLSDVKFCQWKNNNGETLFCQGMQGAGKSFITSIAIDHLESLVKDGDVGIAYIYCSYQTQHEQTARGFLATLLKQLSRRLSSLPKIVKTLYDTLCLTGLLPSLDQISDALQQTVKSYSRVYILIDALDEYQEDQRPGDGWQRFLRELFELQDRTGVNIFATSRPITVIAEKFNGKETLEIRARTEDIMAYIDQNMSRLPGSIQRKSKLQDDVRSWILNSVDGMFLIADLLFNSLIDKMTPQTVYKSLENFPKGESAYNVAYERVMSRIEAQLPGFQHLAKQTISFIAYAKRRLSPRELQHALAARAGTETFDENELPDLDDMIRTCVGLVTIDEHRNVIRLVHHTAQEYFDKNRRRWFPSAESEMARACITALSFGVPTHADDWLHYRLESEKYNSFYCYSVRFWGDHALYYAKRSLIDLPPVRPWIPYTKRNSPEFSRLHLAGYFGIVSLIQRSNVKTNLNLQDTDGRTILSYACQRGHKAFVRTLLHTYRVEVTTKDVSDRTPILYASQNGHNDIVDEILQLIGHCKSYCQGLLNVAVRWDDGILVEKLLEIEELDPNAKDDYGETLFELAWSMGNMKMAGRLFLSGKADIHARPGSVKAVCLKAIRVGHSNIAKYFCDIPEPNQGDEHLFDEEERIRDVGFLSAFLKDEINPNTPYYGETALGIAAGVGNKVIVCALINRGADPNTLPCGQTPLGIAAINGHGDAINELLKGGADPNMKDKDGFRPICWATTRLHYKMKQELTDDAYKLLLEAGEPFEKDEVQGYNERLLSASWLGQEDVVRELLKAGKADINARNPGGQTPLALAALKGRETVVRLLLDTGRADLHARDKRGWVPSIYGYKSQNEGIREMFKKHNGL</sequence>
<feature type="repeat" description="ANK" evidence="2">
    <location>
        <begin position="1019"/>
        <end position="1051"/>
    </location>
</feature>
<dbReference type="Pfam" id="PF24883">
    <property type="entry name" value="NPHP3_N"/>
    <property type="match status" value="1"/>
</dbReference>
<dbReference type="Gene3D" id="3.40.50.1580">
    <property type="entry name" value="Nucleoside phosphorylase domain"/>
    <property type="match status" value="1"/>
</dbReference>
<keyword evidence="7" id="KW-1185">Reference proteome</keyword>
<dbReference type="AlphaFoldDB" id="A0A8H4KAA7"/>
<keyword evidence="1" id="KW-0677">Repeat</keyword>
<evidence type="ECO:0000259" key="3">
    <source>
        <dbReference type="Pfam" id="PF01048"/>
    </source>
</evidence>
<evidence type="ECO:0000256" key="2">
    <source>
        <dbReference type="PROSITE-ProRule" id="PRU00023"/>
    </source>
</evidence>
<feature type="repeat" description="ANK" evidence="2">
    <location>
        <begin position="1051"/>
        <end position="1083"/>
    </location>
</feature>